<keyword evidence="4" id="KW-1185">Reference proteome</keyword>
<protein>
    <submittedName>
        <fullName evidence="5">Probable tRNA methyltransferase 9B</fullName>
    </submittedName>
</protein>
<dbReference type="RefSeq" id="XP_026681879.1">
    <property type="nucleotide sequence ID" value="XM_026826078.1"/>
</dbReference>
<dbReference type="SUPFAM" id="SSF53335">
    <property type="entry name" value="S-adenosyl-L-methionine-dependent methyltransferases"/>
    <property type="match status" value="1"/>
</dbReference>
<dbReference type="InterPro" id="IPR013216">
    <property type="entry name" value="Methyltransf_11"/>
</dbReference>
<dbReference type="GeneID" id="113468847"/>
<accession>A0A3Q0J081</accession>
<dbReference type="InterPro" id="IPR051422">
    <property type="entry name" value="AlkB_tRNA_MeTrf/Diox"/>
</dbReference>
<dbReference type="GO" id="GO:0000049">
    <property type="term" value="F:tRNA binding"/>
    <property type="evidence" value="ECO:0007669"/>
    <property type="project" value="TreeGrafter"/>
</dbReference>
<dbReference type="KEGG" id="dci:113468847"/>
<feature type="domain" description="Methyltransferase type 11" evidence="3">
    <location>
        <begin position="33"/>
        <end position="87"/>
    </location>
</feature>
<proteinExistence type="predicted"/>
<sequence>MCAQASTCFSALKYNTVNKGLLPLEIQIYATGYKILLCDNLNLPFRDESFDAVLSIAVIHHFTTTERRVVALQELTRVLRIGGRIIISVWAMEQKNRKFKSQDVLEPVISLGITIGAVLDPLQFP</sequence>
<evidence type="ECO:0000313" key="5">
    <source>
        <dbReference type="RefSeq" id="XP_026681879.1"/>
    </source>
</evidence>
<dbReference type="Proteomes" id="UP000079169">
    <property type="component" value="Unplaced"/>
</dbReference>
<keyword evidence="2" id="KW-0808">Transferase</keyword>
<dbReference type="PaxDb" id="121845-A0A3Q0J081"/>
<dbReference type="PANTHER" id="PTHR13069">
    <property type="entry name" value="ALKYLATED DNA REPAIR PROTEIN ALKB HOMOLOG 8"/>
    <property type="match status" value="1"/>
</dbReference>
<dbReference type="GO" id="GO:0008757">
    <property type="term" value="F:S-adenosylmethionine-dependent methyltransferase activity"/>
    <property type="evidence" value="ECO:0007669"/>
    <property type="project" value="InterPro"/>
</dbReference>
<dbReference type="GO" id="GO:0005737">
    <property type="term" value="C:cytoplasm"/>
    <property type="evidence" value="ECO:0007669"/>
    <property type="project" value="TreeGrafter"/>
</dbReference>
<evidence type="ECO:0000256" key="2">
    <source>
        <dbReference type="ARBA" id="ARBA00022679"/>
    </source>
</evidence>
<dbReference type="InterPro" id="IPR029063">
    <property type="entry name" value="SAM-dependent_MTases_sf"/>
</dbReference>
<reference evidence="5" key="1">
    <citation type="submission" date="2025-08" db="UniProtKB">
        <authorList>
            <consortium name="RefSeq"/>
        </authorList>
    </citation>
    <scope>IDENTIFICATION</scope>
</reference>
<dbReference type="PANTHER" id="PTHR13069:SF37">
    <property type="entry name" value="FIRE DANCER"/>
    <property type="match status" value="1"/>
</dbReference>
<organism evidence="4 5">
    <name type="scientific">Diaphorina citri</name>
    <name type="common">Asian citrus psyllid</name>
    <dbReference type="NCBI Taxonomy" id="121845"/>
    <lineage>
        <taxon>Eukaryota</taxon>
        <taxon>Metazoa</taxon>
        <taxon>Ecdysozoa</taxon>
        <taxon>Arthropoda</taxon>
        <taxon>Hexapoda</taxon>
        <taxon>Insecta</taxon>
        <taxon>Pterygota</taxon>
        <taxon>Neoptera</taxon>
        <taxon>Paraneoptera</taxon>
        <taxon>Hemiptera</taxon>
        <taxon>Sternorrhyncha</taxon>
        <taxon>Psylloidea</taxon>
        <taxon>Psyllidae</taxon>
        <taxon>Diaphorininae</taxon>
        <taxon>Diaphorina</taxon>
    </lineage>
</organism>
<dbReference type="GO" id="GO:0002098">
    <property type="term" value="P:tRNA wobble uridine modification"/>
    <property type="evidence" value="ECO:0007669"/>
    <property type="project" value="TreeGrafter"/>
</dbReference>
<dbReference type="AlphaFoldDB" id="A0A3Q0J081"/>
<dbReference type="GO" id="GO:0005634">
    <property type="term" value="C:nucleus"/>
    <property type="evidence" value="ECO:0007669"/>
    <property type="project" value="TreeGrafter"/>
</dbReference>
<evidence type="ECO:0000259" key="3">
    <source>
        <dbReference type="Pfam" id="PF08241"/>
    </source>
</evidence>
<dbReference type="GO" id="GO:0106335">
    <property type="term" value="F:tRNA (5-carboxymethyluridine(34)-5-O)-methyltransferase activity"/>
    <property type="evidence" value="ECO:0007669"/>
    <property type="project" value="TreeGrafter"/>
</dbReference>
<gene>
    <name evidence="5" type="primary">LOC113468847</name>
</gene>
<keyword evidence="1 5" id="KW-0489">Methyltransferase</keyword>
<evidence type="ECO:0000313" key="4">
    <source>
        <dbReference type="Proteomes" id="UP000079169"/>
    </source>
</evidence>
<dbReference type="CDD" id="cd02440">
    <property type="entry name" value="AdoMet_MTases"/>
    <property type="match status" value="1"/>
</dbReference>
<name>A0A3Q0J081_DIACI</name>
<dbReference type="Pfam" id="PF08241">
    <property type="entry name" value="Methyltransf_11"/>
    <property type="match status" value="1"/>
</dbReference>
<dbReference type="GO" id="GO:0030488">
    <property type="term" value="P:tRNA methylation"/>
    <property type="evidence" value="ECO:0007669"/>
    <property type="project" value="TreeGrafter"/>
</dbReference>
<evidence type="ECO:0000256" key="1">
    <source>
        <dbReference type="ARBA" id="ARBA00022603"/>
    </source>
</evidence>
<dbReference type="STRING" id="121845.A0A3Q0J081"/>
<dbReference type="Gene3D" id="3.40.50.150">
    <property type="entry name" value="Vaccinia Virus protein VP39"/>
    <property type="match status" value="1"/>
</dbReference>